<evidence type="ECO:0000256" key="5">
    <source>
        <dbReference type="HAMAP-Rule" id="MF_01333"/>
    </source>
</evidence>
<dbReference type="PROSITE" id="PS00358">
    <property type="entry name" value="RIBOSOMAL_L5"/>
    <property type="match status" value="1"/>
</dbReference>
<comment type="function">
    <text evidence="5">This is 1 of the proteins that bind and probably mediate the attachment of the 5S RNA into the large ribosomal subunit, where it forms part of the central protuberance. In the 70S ribosome it contacts protein S13 of the 30S subunit (bridge B1b), connecting the 2 subunits; this bridge is implicated in subunit movement. Contacts the P site tRNA; the 5S rRNA and some of its associated proteins might help stabilize positioning of ribosome-bound tRNAs.</text>
</comment>
<feature type="domain" description="Large ribosomal subunit protein uL5 C-terminal" evidence="8">
    <location>
        <begin position="107"/>
        <end position="200"/>
    </location>
</feature>
<dbReference type="PIRSF" id="PIRSF002161">
    <property type="entry name" value="Ribosomal_L5"/>
    <property type="match status" value="1"/>
</dbReference>
<evidence type="ECO:0000256" key="4">
    <source>
        <dbReference type="ARBA" id="ARBA00035245"/>
    </source>
</evidence>
<evidence type="ECO:0000313" key="9">
    <source>
        <dbReference type="EMBL" id="CAA9549525.1"/>
    </source>
</evidence>
<evidence type="ECO:0000259" key="7">
    <source>
        <dbReference type="Pfam" id="PF00281"/>
    </source>
</evidence>
<dbReference type="FunFam" id="3.30.1440.10:FF:000001">
    <property type="entry name" value="50S ribosomal protein L5"/>
    <property type="match status" value="1"/>
</dbReference>
<dbReference type="GO" id="GO:0003735">
    <property type="term" value="F:structural constituent of ribosome"/>
    <property type="evidence" value="ECO:0007669"/>
    <property type="project" value="InterPro"/>
</dbReference>
<gene>
    <name evidence="5" type="primary">rplE</name>
    <name evidence="9" type="ORF">AVDCRST_MAG33-769</name>
</gene>
<accession>A0A6J4UI85</accession>
<dbReference type="GO" id="GO:0019843">
    <property type="term" value="F:rRNA binding"/>
    <property type="evidence" value="ECO:0007669"/>
    <property type="project" value="UniProtKB-UniRule"/>
</dbReference>
<dbReference type="EMBL" id="CADCWK010000065">
    <property type="protein sequence ID" value="CAA9549525.1"/>
    <property type="molecule type" value="Genomic_DNA"/>
</dbReference>
<comment type="subunit">
    <text evidence="5">Part of the 50S ribosomal subunit; part of the 5S rRNA/L5/L18/L25 subcomplex. Contacts the 5S rRNA and the P site tRNA. Forms a bridge to the 30S subunit in the 70S ribosome.</text>
</comment>
<evidence type="ECO:0000256" key="6">
    <source>
        <dbReference type="RuleBase" id="RU003930"/>
    </source>
</evidence>
<keyword evidence="5" id="KW-0699">rRNA-binding</keyword>
<dbReference type="GO" id="GO:0006412">
    <property type="term" value="P:translation"/>
    <property type="evidence" value="ECO:0007669"/>
    <property type="project" value="UniProtKB-UniRule"/>
</dbReference>
<dbReference type="NCBIfam" id="NF000585">
    <property type="entry name" value="PRK00010.1"/>
    <property type="match status" value="1"/>
</dbReference>
<evidence type="ECO:0000259" key="8">
    <source>
        <dbReference type="Pfam" id="PF00673"/>
    </source>
</evidence>
<dbReference type="GO" id="GO:0005840">
    <property type="term" value="C:ribosome"/>
    <property type="evidence" value="ECO:0007669"/>
    <property type="project" value="UniProtKB-KW"/>
</dbReference>
<dbReference type="InterPro" id="IPR031310">
    <property type="entry name" value="Ribosomal_uL5_N"/>
</dbReference>
<dbReference type="InterPro" id="IPR020929">
    <property type="entry name" value="Ribosomal_uL5_CS"/>
</dbReference>
<dbReference type="InterPro" id="IPR031309">
    <property type="entry name" value="Ribosomal_uL5_C"/>
</dbReference>
<dbReference type="Pfam" id="PF00673">
    <property type="entry name" value="Ribosomal_L5_C"/>
    <property type="match status" value="1"/>
</dbReference>
<dbReference type="GO" id="GO:0000049">
    <property type="term" value="F:tRNA binding"/>
    <property type="evidence" value="ECO:0007669"/>
    <property type="project" value="UniProtKB-UniRule"/>
</dbReference>
<dbReference type="InterPro" id="IPR022803">
    <property type="entry name" value="Ribosomal_uL5_dom_sf"/>
</dbReference>
<comment type="similarity">
    <text evidence="1 5 6">Belongs to the universal ribosomal protein uL5 family.</text>
</comment>
<keyword evidence="5" id="KW-0694">RNA-binding</keyword>
<dbReference type="InterPro" id="IPR020930">
    <property type="entry name" value="Ribosomal_uL5_bac-type"/>
</dbReference>
<dbReference type="HAMAP" id="MF_01333_B">
    <property type="entry name" value="Ribosomal_uL5_B"/>
    <property type="match status" value="1"/>
</dbReference>
<dbReference type="AlphaFoldDB" id="A0A6J4UI85"/>
<dbReference type="Gene3D" id="3.30.1440.10">
    <property type="match status" value="1"/>
</dbReference>
<keyword evidence="2 5" id="KW-0689">Ribosomal protein</keyword>
<organism evidence="9">
    <name type="scientific">uncultured Thermomicrobiales bacterium</name>
    <dbReference type="NCBI Taxonomy" id="1645740"/>
    <lineage>
        <taxon>Bacteria</taxon>
        <taxon>Pseudomonadati</taxon>
        <taxon>Thermomicrobiota</taxon>
        <taxon>Thermomicrobia</taxon>
        <taxon>Thermomicrobiales</taxon>
        <taxon>environmental samples</taxon>
    </lineage>
</organism>
<evidence type="ECO:0000256" key="1">
    <source>
        <dbReference type="ARBA" id="ARBA00008553"/>
    </source>
</evidence>
<sequence length="205" mass="23133">MTDVSTMSPRDLAQESNKFSSAEKPRLFVRYNEEIVPALIQEFQYRNALQAPKVQKIVLNIGLGESITNAKAIDAAVNDLQTITGQKPVVTRAKKSIATFRLREGMPIGAMVTLRGNRMYEFLDRLVTLALPRIRDFRGINPNSFDGRGNYTLGLSEQLAFPEIDYDRVDKTRGLEISIVTTARNDEEGRRLLTLIGMPFARNQR</sequence>
<reference evidence="9" key="1">
    <citation type="submission" date="2020-02" db="EMBL/GenBank/DDBJ databases">
        <authorList>
            <person name="Meier V. D."/>
        </authorList>
    </citation>
    <scope>NUCLEOTIDE SEQUENCE</scope>
    <source>
        <strain evidence="9">AVDCRST_MAG33</strain>
    </source>
</reference>
<dbReference type="SUPFAM" id="SSF55282">
    <property type="entry name" value="RL5-like"/>
    <property type="match status" value="1"/>
</dbReference>
<feature type="domain" description="Large ribosomal subunit protein uL5 N-terminal" evidence="7">
    <location>
        <begin position="47"/>
        <end position="103"/>
    </location>
</feature>
<dbReference type="Pfam" id="PF00281">
    <property type="entry name" value="Ribosomal_L5"/>
    <property type="match status" value="1"/>
</dbReference>
<keyword evidence="3 5" id="KW-0687">Ribonucleoprotein</keyword>
<dbReference type="GO" id="GO:1990904">
    <property type="term" value="C:ribonucleoprotein complex"/>
    <property type="evidence" value="ECO:0007669"/>
    <property type="project" value="UniProtKB-KW"/>
</dbReference>
<evidence type="ECO:0000256" key="3">
    <source>
        <dbReference type="ARBA" id="ARBA00023274"/>
    </source>
</evidence>
<protein>
    <recommendedName>
        <fullName evidence="4 5">Large ribosomal subunit protein uL5</fullName>
    </recommendedName>
</protein>
<evidence type="ECO:0000256" key="2">
    <source>
        <dbReference type="ARBA" id="ARBA00022980"/>
    </source>
</evidence>
<dbReference type="PANTHER" id="PTHR11994">
    <property type="entry name" value="60S RIBOSOMAL PROTEIN L11-RELATED"/>
    <property type="match status" value="1"/>
</dbReference>
<keyword evidence="5" id="KW-0820">tRNA-binding</keyword>
<dbReference type="InterPro" id="IPR002132">
    <property type="entry name" value="Ribosomal_uL5"/>
</dbReference>
<name>A0A6J4UI85_9BACT</name>
<proteinExistence type="inferred from homology"/>